<evidence type="ECO:0000256" key="3">
    <source>
        <dbReference type="ARBA" id="ARBA00023163"/>
    </source>
</evidence>
<dbReference type="Pfam" id="PF00392">
    <property type="entry name" value="GntR"/>
    <property type="match status" value="1"/>
</dbReference>
<gene>
    <name evidence="5" type="ORF">ACFSJH_19330</name>
</gene>
<evidence type="ECO:0000256" key="2">
    <source>
        <dbReference type="ARBA" id="ARBA00023125"/>
    </source>
</evidence>
<evidence type="ECO:0000313" key="6">
    <source>
        <dbReference type="Proteomes" id="UP001597362"/>
    </source>
</evidence>
<dbReference type="Gene3D" id="1.20.120.530">
    <property type="entry name" value="GntR ligand-binding domain-like"/>
    <property type="match status" value="1"/>
</dbReference>
<dbReference type="PROSITE" id="PS50949">
    <property type="entry name" value="HTH_GNTR"/>
    <property type="match status" value="1"/>
</dbReference>
<reference evidence="6" key="1">
    <citation type="journal article" date="2019" name="Int. J. Syst. Evol. Microbiol.">
        <title>The Global Catalogue of Microorganisms (GCM) 10K type strain sequencing project: providing services to taxonomists for standard genome sequencing and annotation.</title>
        <authorList>
            <consortium name="The Broad Institute Genomics Platform"/>
            <consortium name="The Broad Institute Genome Sequencing Center for Infectious Disease"/>
            <person name="Wu L."/>
            <person name="Ma J."/>
        </authorList>
    </citation>
    <scope>NUCLEOTIDE SEQUENCE [LARGE SCALE GENOMIC DNA]</scope>
    <source>
        <strain evidence="6">GH52</strain>
    </source>
</reference>
<dbReference type="SUPFAM" id="SSF46785">
    <property type="entry name" value="Winged helix' DNA-binding domain"/>
    <property type="match status" value="1"/>
</dbReference>
<dbReference type="SMART" id="SM00895">
    <property type="entry name" value="FCD"/>
    <property type="match status" value="1"/>
</dbReference>
<dbReference type="InterPro" id="IPR036390">
    <property type="entry name" value="WH_DNA-bd_sf"/>
</dbReference>
<organism evidence="5 6">
    <name type="scientific">Paenibacillus yanchengensis</name>
    <dbReference type="NCBI Taxonomy" id="2035833"/>
    <lineage>
        <taxon>Bacteria</taxon>
        <taxon>Bacillati</taxon>
        <taxon>Bacillota</taxon>
        <taxon>Bacilli</taxon>
        <taxon>Bacillales</taxon>
        <taxon>Paenibacillaceae</taxon>
        <taxon>Paenibacillus</taxon>
    </lineage>
</organism>
<sequence length="232" mass="27097">MTLKNVSIKRNTLGEKAYLSIRDEIISLRMTPGEMIYEPDLAEKLGVSRTPVREAFSMLAKEELIEILPSRGARVAFISEQKVNEAQVVRETLEVKAFTDVAKIWDKELDQFKRAESKILDIIQFQKEAAAKKDYIRFVHLDEDFHNAVLEQAGNQTLLSVVYQMRGHLNRMRYLELEEAQHAQQAILQHEKLFQALQDNHVTEIERLLLDHLRVLELIRPEIMKKYSHYVK</sequence>
<dbReference type="InterPro" id="IPR008920">
    <property type="entry name" value="TF_FadR/GntR_C"/>
</dbReference>
<dbReference type="InterPro" id="IPR000524">
    <property type="entry name" value="Tscrpt_reg_HTH_GntR"/>
</dbReference>
<protein>
    <submittedName>
        <fullName evidence="5">GntR family transcriptional regulator</fullName>
    </submittedName>
</protein>
<evidence type="ECO:0000259" key="4">
    <source>
        <dbReference type="PROSITE" id="PS50949"/>
    </source>
</evidence>
<dbReference type="SUPFAM" id="SSF48008">
    <property type="entry name" value="GntR ligand-binding domain-like"/>
    <property type="match status" value="1"/>
</dbReference>
<keyword evidence="6" id="KW-1185">Reference proteome</keyword>
<dbReference type="EMBL" id="JBHUHO010000047">
    <property type="protein sequence ID" value="MFD2117890.1"/>
    <property type="molecule type" value="Genomic_DNA"/>
</dbReference>
<keyword evidence="1" id="KW-0805">Transcription regulation</keyword>
<dbReference type="PANTHER" id="PTHR43537:SF24">
    <property type="entry name" value="GLUCONATE OPERON TRANSCRIPTIONAL REPRESSOR"/>
    <property type="match status" value="1"/>
</dbReference>
<name>A0ABW4YQD3_9BACL</name>
<proteinExistence type="predicted"/>
<dbReference type="InterPro" id="IPR011711">
    <property type="entry name" value="GntR_C"/>
</dbReference>
<dbReference type="PANTHER" id="PTHR43537">
    <property type="entry name" value="TRANSCRIPTIONAL REGULATOR, GNTR FAMILY"/>
    <property type="match status" value="1"/>
</dbReference>
<dbReference type="InterPro" id="IPR036388">
    <property type="entry name" value="WH-like_DNA-bd_sf"/>
</dbReference>
<feature type="domain" description="HTH gntR-type" evidence="4">
    <location>
        <begin position="11"/>
        <end position="78"/>
    </location>
</feature>
<evidence type="ECO:0000313" key="5">
    <source>
        <dbReference type="EMBL" id="MFD2117890.1"/>
    </source>
</evidence>
<dbReference type="Pfam" id="PF07729">
    <property type="entry name" value="FCD"/>
    <property type="match status" value="1"/>
</dbReference>
<evidence type="ECO:0000256" key="1">
    <source>
        <dbReference type="ARBA" id="ARBA00023015"/>
    </source>
</evidence>
<dbReference type="RefSeq" id="WP_377775260.1">
    <property type="nucleotide sequence ID" value="NZ_JBHUHO010000047.1"/>
</dbReference>
<keyword evidence="2" id="KW-0238">DNA-binding</keyword>
<keyword evidence="3" id="KW-0804">Transcription</keyword>
<accession>A0ABW4YQD3</accession>
<dbReference type="PRINTS" id="PR00035">
    <property type="entry name" value="HTHGNTR"/>
</dbReference>
<dbReference type="Proteomes" id="UP001597362">
    <property type="component" value="Unassembled WGS sequence"/>
</dbReference>
<dbReference type="Gene3D" id="1.10.10.10">
    <property type="entry name" value="Winged helix-like DNA-binding domain superfamily/Winged helix DNA-binding domain"/>
    <property type="match status" value="1"/>
</dbReference>
<dbReference type="CDD" id="cd07377">
    <property type="entry name" value="WHTH_GntR"/>
    <property type="match status" value="1"/>
</dbReference>
<comment type="caution">
    <text evidence="5">The sequence shown here is derived from an EMBL/GenBank/DDBJ whole genome shotgun (WGS) entry which is preliminary data.</text>
</comment>
<dbReference type="SMART" id="SM00345">
    <property type="entry name" value="HTH_GNTR"/>
    <property type="match status" value="1"/>
</dbReference>